<proteinExistence type="predicted"/>
<feature type="region of interest" description="Disordered" evidence="1">
    <location>
        <begin position="1"/>
        <end position="22"/>
    </location>
</feature>
<keyword evidence="3" id="KW-1185">Reference proteome</keyword>
<dbReference type="EMBL" id="JAVDPW010000001">
    <property type="protein sequence ID" value="MDR6287665.1"/>
    <property type="molecule type" value="Genomic_DNA"/>
</dbReference>
<feature type="region of interest" description="Disordered" evidence="1">
    <location>
        <begin position="119"/>
        <end position="138"/>
    </location>
</feature>
<evidence type="ECO:0000313" key="2">
    <source>
        <dbReference type="EMBL" id="MDR6287665.1"/>
    </source>
</evidence>
<evidence type="ECO:0000256" key="1">
    <source>
        <dbReference type="SAM" id="MobiDB-lite"/>
    </source>
</evidence>
<feature type="compositionally biased region" description="Pro residues" evidence="1">
    <location>
        <begin position="129"/>
        <end position="138"/>
    </location>
</feature>
<evidence type="ECO:0000313" key="3">
    <source>
        <dbReference type="Proteomes" id="UP001262410"/>
    </source>
</evidence>
<comment type="caution">
    <text evidence="2">The sequence shown here is derived from an EMBL/GenBank/DDBJ whole genome shotgun (WGS) entry which is preliminary data.</text>
</comment>
<name>A0ABU1JGB6_9PROT</name>
<gene>
    <name evidence="2" type="ORF">E9232_000164</name>
</gene>
<organism evidence="2 3">
    <name type="scientific">Inquilinus ginsengisoli</name>
    <dbReference type="NCBI Taxonomy" id="363840"/>
    <lineage>
        <taxon>Bacteria</taxon>
        <taxon>Pseudomonadati</taxon>
        <taxon>Pseudomonadota</taxon>
        <taxon>Alphaproteobacteria</taxon>
        <taxon>Rhodospirillales</taxon>
        <taxon>Rhodospirillaceae</taxon>
        <taxon>Inquilinus</taxon>
    </lineage>
</organism>
<accession>A0ABU1JGB6</accession>
<reference evidence="2 3" key="1">
    <citation type="submission" date="2023-07" db="EMBL/GenBank/DDBJ databases">
        <title>Sorghum-associated microbial communities from plants grown in Nebraska, USA.</title>
        <authorList>
            <person name="Schachtman D."/>
        </authorList>
    </citation>
    <scope>NUCLEOTIDE SEQUENCE [LARGE SCALE GENOMIC DNA]</scope>
    <source>
        <strain evidence="2 3">584</strain>
    </source>
</reference>
<protein>
    <submittedName>
        <fullName evidence="2">Uncharacterized protein</fullName>
    </submittedName>
</protein>
<dbReference type="RefSeq" id="WP_309791532.1">
    <property type="nucleotide sequence ID" value="NZ_JAVDPW010000001.1"/>
</dbReference>
<dbReference type="Proteomes" id="UP001262410">
    <property type="component" value="Unassembled WGS sequence"/>
</dbReference>
<sequence>MNAAPRLQQHGTVTHDGKSYSSDLQAFGDKEYARKGAGSWRSGPRQLVPLVVDGKAAVFDCRRVGSEDWGGIATTVYTYKRRMPLRHIVRDVRLWVADGTGLAVHSRIAIHEGGTIGGAEFTQSYDPDATPPEGAPTP</sequence>